<accession>A0ABY2T6A2</accession>
<protein>
    <submittedName>
        <fullName evidence="1">Uncharacterized protein</fullName>
    </submittedName>
</protein>
<sequence length="107" mass="12414">MNRPALRFLGHMASRSVGIVQGVSKKNIFQVVLETGVNVAELAGEIVRYNETLKHTAFIEQYGERVKQMSQKRTEQQIKYHQQKVIQIQEEQLLNLQLEEKLLHQSL</sequence>
<dbReference type="Proteomes" id="UP000308539">
    <property type="component" value="Unassembled WGS sequence"/>
</dbReference>
<evidence type="ECO:0000313" key="1">
    <source>
        <dbReference type="EMBL" id="TKI51299.1"/>
    </source>
</evidence>
<dbReference type="EMBL" id="SZPV01000062">
    <property type="protein sequence ID" value="TKI51299.1"/>
    <property type="molecule type" value="Genomic_DNA"/>
</dbReference>
<proteinExistence type="predicted"/>
<comment type="caution">
    <text evidence="1">The sequence shown here is derived from an EMBL/GenBank/DDBJ whole genome shotgun (WGS) entry which is preliminary data.</text>
</comment>
<organism evidence="1 2">
    <name type="scientific">Lysinibacillus varians</name>
    <dbReference type="NCBI Taxonomy" id="1145276"/>
    <lineage>
        <taxon>Bacteria</taxon>
        <taxon>Bacillati</taxon>
        <taxon>Bacillota</taxon>
        <taxon>Bacilli</taxon>
        <taxon>Bacillales</taxon>
        <taxon>Bacillaceae</taxon>
        <taxon>Lysinibacillus</taxon>
    </lineage>
</organism>
<evidence type="ECO:0000313" key="2">
    <source>
        <dbReference type="Proteomes" id="UP000308539"/>
    </source>
</evidence>
<name>A0ABY2T6A2_9BACI</name>
<dbReference type="RefSeq" id="WP_137037007.1">
    <property type="nucleotide sequence ID" value="NZ_SZPV01000062.1"/>
</dbReference>
<keyword evidence="2" id="KW-1185">Reference proteome</keyword>
<reference evidence="1 2" key="1">
    <citation type="submission" date="2019-04" db="EMBL/GenBank/DDBJ databases">
        <title>Lysinibacillus genome sequencing.</title>
        <authorList>
            <person name="Dunlap C."/>
        </authorList>
    </citation>
    <scope>NUCLEOTIDE SEQUENCE [LARGE SCALE GENOMIC DNA]</scope>
    <source>
        <strain evidence="1 2">NBRC 109424</strain>
    </source>
</reference>
<gene>
    <name evidence="1" type="ORF">FC752_22255</name>
</gene>
<feature type="non-terminal residue" evidence="1">
    <location>
        <position position="107"/>
    </location>
</feature>